<keyword evidence="2" id="KW-1185">Reference proteome</keyword>
<dbReference type="Pfam" id="PF13365">
    <property type="entry name" value="Trypsin_2"/>
    <property type="match status" value="1"/>
</dbReference>
<evidence type="ECO:0008006" key="3">
    <source>
        <dbReference type="Google" id="ProtNLM"/>
    </source>
</evidence>
<protein>
    <recommendedName>
        <fullName evidence="3">Serine protease</fullName>
    </recommendedName>
</protein>
<dbReference type="SUPFAM" id="SSF50494">
    <property type="entry name" value="Trypsin-like serine proteases"/>
    <property type="match status" value="1"/>
</dbReference>
<comment type="caution">
    <text evidence="1">The sequence shown here is derived from an EMBL/GenBank/DDBJ whole genome shotgun (WGS) entry which is preliminary data.</text>
</comment>
<name>A0ABN8M327_9CNID</name>
<dbReference type="Proteomes" id="UP001159427">
    <property type="component" value="Unassembled WGS sequence"/>
</dbReference>
<dbReference type="InterPro" id="IPR043504">
    <property type="entry name" value="Peptidase_S1_PA_chymotrypsin"/>
</dbReference>
<proteinExistence type="predicted"/>
<evidence type="ECO:0000313" key="1">
    <source>
        <dbReference type="EMBL" id="CAH3024007.1"/>
    </source>
</evidence>
<organism evidence="1 2">
    <name type="scientific">Porites evermanni</name>
    <dbReference type="NCBI Taxonomy" id="104178"/>
    <lineage>
        <taxon>Eukaryota</taxon>
        <taxon>Metazoa</taxon>
        <taxon>Cnidaria</taxon>
        <taxon>Anthozoa</taxon>
        <taxon>Hexacorallia</taxon>
        <taxon>Scleractinia</taxon>
        <taxon>Fungiina</taxon>
        <taxon>Poritidae</taxon>
        <taxon>Porites</taxon>
    </lineage>
</organism>
<evidence type="ECO:0000313" key="2">
    <source>
        <dbReference type="Proteomes" id="UP001159427"/>
    </source>
</evidence>
<reference evidence="1 2" key="1">
    <citation type="submission" date="2022-05" db="EMBL/GenBank/DDBJ databases">
        <authorList>
            <consortium name="Genoscope - CEA"/>
            <person name="William W."/>
        </authorList>
    </citation>
    <scope>NUCLEOTIDE SEQUENCE [LARGE SCALE GENOMIC DNA]</scope>
</reference>
<dbReference type="Gene3D" id="2.40.10.10">
    <property type="entry name" value="Trypsin-like serine proteases"/>
    <property type="match status" value="2"/>
</dbReference>
<sequence>MGGGHSAEAQQLHSFQRWEEMTVSKGDEEMTLPSSPLISVEEMQRWAKATCQIILGPGSWGTGFFVVFRIHENQILHGLMTNNHVLDESRLEDEQNVQLRLHNDETITVQLRGVGIRFTCPLLDVTFIELKEADVQTMVHHGVKFLEVCSSYQCTRPGTAIAVMQYPENHSALTFAQGNVHSLWGTCIYHKVSTNYGSSGSGIVSVHSGEVVAIHRARNSDMEMNVGVRAPVAIQAIDKVINVNIAHHKPAKDLNHRELQELKMLGLHPTKNKFLFISPSSLFVTPLWFYRTNHAWYWTPARPDSYEIEQVRRCNWLDIGVGKSKSVIGGYWNGQTPASRNIVLIDKLAATGFKYLLSIS</sequence>
<accession>A0ABN8M327</accession>
<dbReference type="EMBL" id="CALNXI010000285">
    <property type="protein sequence ID" value="CAH3024007.1"/>
    <property type="molecule type" value="Genomic_DNA"/>
</dbReference>
<gene>
    <name evidence="1" type="ORF">PEVE_00021278</name>
</gene>
<dbReference type="InterPro" id="IPR009003">
    <property type="entry name" value="Peptidase_S1_PA"/>
</dbReference>